<name>A0A6A6HQA8_9PLEO</name>
<accession>A0A6A6HQA8</accession>
<dbReference type="InterPro" id="IPR003653">
    <property type="entry name" value="Peptidase_C48_C"/>
</dbReference>
<gene>
    <name evidence="6" type="ORF">BU26DRAFT_591291</name>
</gene>
<dbReference type="GeneID" id="54588123"/>
<feature type="compositionally biased region" description="Polar residues" evidence="4">
    <location>
        <begin position="228"/>
        <end position="238"/>
    </location>
</feature>
<feature type="compositionally biased region" description="Basic and acidic residues" evidence="4">
    <location>
        <begin position="36"/>
        <end position="57"/>
    </location>
</feature>
<dbReference type="OrthoDB" id="5084510at2759"/>
<feature type="compositionally biased region" description="Polar residues" evidence="4">
    <location>
        <begin position="88"/>
        <end position="99"/>
    </location>
</feature>
<dbReference type="Proteomes" id="UP000800094">
    <property type="component" value="Unassembled WGS sequence"/>
</dbReference>
<dbReference type="GO" id="GO:0006508">
    <property type="term" value="P:proteolysis"/>
    <property type="evidence" value="ECO:0007669"/>
    <property type="project" value="UniProtKB-KW"/>
</dbReference>
<keyword evidence="2" id="KW-0645">Protease</keyword>
<organism evidence="6 7">
    <name type="scientific">Trematosphaeria pertusa</name>
    <dbReference type="NCBI Taxonomy" id="390896"/>
    <lineage>
        <taxon>Eukaryota</taxon>
        <taxon>Fungi</taxon>
        <taxon>Dikarya</taxon>
        <taxon>Ascomycota</taxon>
        <taxon>Pezizomycotina</taxon>
        <taxon>Dothideomycetes</taxon>
        <taxon>Pleosporomycetidae</taxon>
        <taxon>Pleosporales</taxon>
        <taxon>Massarineae</taxon>
        <taxon>Trematosphaeriaceae</taxon>
        <taxon>Trematosphaeria</taxon>
    </lineage>
</organism>
<keyword evidence="3" id="KW-0378">Hydrolase</keyword>
<reference evidence="6" key="1">
    <citation type="journal article" date="2020" name="Stud. Mycol.">
        <title>101 Dothideomycetes genomes: a test case for predicting lifestyles and emergence of pathogens.</title>
        <authorList>
            <person name="Haridas S."/>
            <person name="Albert R."/>
            <person name="Binder M."/>
            <person name="Bloem J."/>
            <person name="Labutti K."/>
            <person name="Salamov A."/>
            <person name="Andreopoulos B."/>
            <person name="Baker S."/>
            <person name="Barry K."/>
            <person name="Bills G."/>
            <person name="Bluhm B."/>
            <person name="Cannon C."/>
            <person name="Castanera R."/>
            <person name="Culley D."/>
            <person name="Daum C."/>
            <person name="Ezra D."/>
            <person name="Gonzalez J."/>
            <person name="Henrissat B."/>
            <person name="Kuo A."/>
            <person name="Liang C."/>
            <person name="Lipzen A."/>
            <person name="Lutzoni F."/>
            <person name="Magnuson J."/>
            <person name="Mondo S."/>
            <person name="Nolan M."/>
            <person name="Ohm R."/>
            <person name="Pangilinan J."/>
            <person name="Park H.-J."/>
            <person name="Ramirez L."/>
            <person name="Alfaro M."/>
            <person name="Sun H."/>
            <person name="Tritt A."/>
            <person name="Yoshinaga Y."/>
            <person name="Zwiers L.-H."/>
            <person name="Turgeon B."/>
            <person name="Goodwin S."/>
            <person name="Spatafora J."/>
            <person name="Crous P."/>
            <person name="Grigoriev I."/>
        </authorList>
    </citation>
    <scope>NUCLEOTIDE SEQUENCE</scope>
    <source>
        <strain evidence="6">CBS 122368</strain>
    </source>
</reference>
<comment type="similarity">
    <text evidence="1">Belongs to the peptidase C48 family.</text>
</comment>
<sequence>MYHQPEFRLLVYRLCQKAREPARSLAATILEYAGTDERPQDAIKDPLERSTMLEHTNKPRKRKKRSPRADGPFKPPSSVNASRRAENCSDTQDPQGSVRRNTRLARQEDARDDVRSLPSDPARGLEDRNSEPQSAKLSGSVAQEDASCVTAARDANEEMTTGSKTTAPVPLTKGNESPESSDPASSSGSHRPTTPPKQVPSTPLRQADAGTSPPTEEIRRGKIPASLRSISASPTQSDGGRDVENMTLEDMVVKAIEALYELSQYPDGVSRQIHSQILQDLSRTETASTPASGVSDGTMWMQVLEAGSAANRKVTILNMIEYMGASKWFDSQVENFQGALLTRKNKPVGKRGAAIHVLDCMQGLADPGQAVIQGRDWLQRENDLGTSTAGSTTGRGDKRIRLERQRINTRLNRGSKLRNKLVKELGPGILFSPDIWDYAKMDSEELGILMKGFQADSRRMRLLQILDKQLELFIATGKPDLRLFFTSLKEETLLPEEEHSELMHKFHLDAEPVPSSSLNVAVDRLIDAVGSSVLGKRKAEDDDVIVLDGKTELSCDIFSKLRPGEWFDAWLILACMTISKKPHFVRCGYSVPLDQLGPSGKISRIRRPLAGWRKKVDNFRREVQPQSHGEEYHLIHLCSLKHENRHFSLLEINEQDRTIYHYDSMASQEIIDATVTADDAVEPTRVDKLVLEFGYLKFKYIEAPTPQQHDASSCGPMVVRNAALRMSGLTVGNWWDRLDPDRLRMEIKTSDRQCGSVILPRDY</sequence>
<dbReference type="AlphaFoldDB" id="A0A6A6HQA8"/>
<evidence type="ECO:0000256" key="1">
    <source>
        <dbReference type="ARBA" id="ARBA00005234"/>
    </source>
</evidence>
<feature type="domain" description="Ubiquitin-like protease family profile" evidence="5">
    <location>
        <begin position="551"/>
        <end position="725"/>
    </location>
</feature>
<evidence type="ECO:0000259" key="5">
    <source>
        <dbReference type="PROSITE" id="PS50600"/>
    </source>
</evidence>
<evidence type="ECO:0000256" key="3">
    <source>
        <dbReference type="ARBA" id="ARBA00022801"/>
    </source>
</evidence>
<dbReference type="GO" id="GO:0019783">
    <property type="term" value="F:ubiquitin-like protein peptidase activity"/>
    <property type="evidence" value="ECO:0007669"/>
    <property type="project" value="UniProtKB-ARBA"/>
</dbReference>
<keyword evidence="7" id="KW-1185">Reference proteome</keyword>
<dbReference type="SUPFAM" id="SSF54001">
    <property type="entry name" value="Cysteine proteinases"/>
    <property type="match status" value="1"/>
</dbReference>
<dbReference type="RefSeq" id="XP_033675215.1">
    <property type="nucleotide sequence ID" value="XM_033834793.1"/>
</dbReference>
<evidence type="ECO:0000313" key="7">
    <source>
        <dbReference type="Proteomes" id="UP000800094"/>
    </source>
</evidence>
<dbReference type="GO" id="GO:0008234">
    <property type="term" value="F:cysteine-type peptidase activity"/>
    <property type="evidence" value="ECO:0007669"/>
    <property type="project" value="InterPro"/>
</dbReference>
<feature type="compositionally biased region" description="Low complexity" evidence="4">
    <location>
        <begin position="177"/>
        <end position="189"/>
    </location>
</feature>
<feature type="compositionally biased region" description="Polar residues" evidence="4">
    <location>
        <begin position="131"/>
        <end position="141"/>
    </location>
</feature>
<dbReference type="EMBL" id="ML987228">
    <property type="protein sequence ID" value="KAF2240211.1"/>
    <property type="molecule type" value="Genomic_DNA"/>
</dbReference>
<dbReference type="Pfam" id="PF02902">
    <property type="entry name" value="Peptidase_C48"/>
    <property type="match status" value="1"/>
</dbReference>
<feature type="region of interest" description="Disordered" evidence="4">
    <location>
        <begin position="36"/>
        <end position="243"/>
    </location>
</feature>
<evidence type="ECO:0000256" key="4">
    <source>
        <dbReference type="SAM" id="MobiDB-lite"/>
    </source>
</evidence>
<dbReference type="Gene3D" id="3.40.395.10">
    <property type="entry name" value="Adenoviral Proteinase, Chain A"/>
    <property type="match status" value="1"/>
</dbReference>
<proteinExistence type="inferred from homology"/>
<evidence type="ECO:0000256" key="2">
    <source>
        <dbReference type="ARBA" id="ARBA00022670"/>
    </source>
</evidence>
<dbReference type="InterPro" id="IPR038765">
    <property type="entry name" value="Papain-like_cys_pep_sf"/>
</dbReference>
<evidence type="ECO:0000313" key="6">
    <source>
        <dbReference type="EMBL" id="KAF2240211.1"/>
    </source>
</evidence>
<protein>
    <recommendedName>
        <fullName evidence="5">Ubiquitin-like protease family profile domain-containing protein</fullName>
    </recommendedName>
</protein>
<dbReference type="PROSITE" id="PS50600">
    <property type="entry name" value="ULP_PROTEASE"/>
    <property type="match status" value="1"/>
</dbReference>
<feature type="compositionally biased region" description="Basic and acidic residues" evidence="4">
    <location>
        <begin position="105"/>
        <end position="115"/>
    </location>
</feature>